<evidence type="ECO:0000313" key="2">
    <source>
        <dbReference type="EMBL" id="BFP49875.1"/>
    </source>
</evidence>
<sequence length="65" mass="7617">MLGQRARRVEMVEQNQRAEREQERERDERALQAKRELYAQLNTTARAYRVAARDAVDSTERGEGP</sequence>
<protein>
    <submittedName>
        <fullName evidence="2">Uncharacterized protein</fullName>
    </submittedName>
</protein>
<feature type="region of interest" description="Disordered" evidence="1">
    <location>
        <begin position="1"/>
        <end position="27"/>
    </location>
</feature>
<dbReference type="AlphaFoldDB" id="A0AB33KAQ8"/>
<evidence type="ECO:0000256" key="1">
    <source>
        <dbReference type="SAM" id="MobiDB-lite"/>
    </source>
</evidence>
<dbReference type="EMBL" id="AP035881">
    <property type="protein sequence ID" value="BFP49875.1"/>
    <property type="molecule type" value="Genomic_DNA"/>
</dbReference>
<organism evidence="2">
    <name type="scientific">Kitasatospora sp. CMC57</name>
    <dbReference type="NCBI Taxonomy" id="3231513"/>
    <lineage>
        <taxon>Bacteria</taxon>
        <taxon>Bacillati</taxon>
        <taxon>Actinomycetota</taxon>
        <taxon>Actinomycetes</taxon>
        <taxon>Kitasatosporales</taxon>
        <taxon>Streptomycetaceae</taxon>
        <taxon>Kitasatospora</taxon>
    </lineage>
</organism>
<reference evidence="2" key="1">
    <citation type="submission" date="2024-07" db="EMBL/GenBank/DDBJ databases">
        <title>Complete genome sequences of cellulolytic bacteria, Kitasatospora sp. CMC57 and Streptomyces sp. CMC78, isolated from Japanese agricultural soil.</title>
        <authorList>
            <person name="Hashimoto T."/>
            <person name="Ito M."/>
            <person name="Iwamoto M."/>
            <person name="Fukahori D."/>
            <person name="Shoda T."/>
            <person name="Sakoda M."/>
            <person name="Morohoshi T."/>
            <person name="Mitsuboshi M."/>
            <person name="Nishizawa T."/>
        </authorList>
    </citation>
    <scope>NUCLEOTIDE SEQUENCE</scope>
    <source>
        <strain evidence="2">CMC57</strain>
    </source>
</reference>
<proteinExistence type="predicted"/>
<feature type="compositionally biased region" description="Basic and acidic residues" evidence="1">
    <location>
        <begin position="7"/>
        <end position="27"/>
    </location>
</feature>
<gene>
    <name evidence="2" type="ORF">KCMC57_62430</name>
</gene>
<name>A0AB33KAQ8_9ACTN</name>
<accession>A0AB33KAQ8</accession>